<accession>A0AAW3JSI8</accession>
<organism evidence="2 3">
    <name type="scientific">Butyribacter intestini</name>
    <dbReference type="NCBI Taxonomy" id="1703332"/>
    <lineage>
        <taxon>Bacteria</taxon>
        <taxon>Bacillati</taxon>
        <taxon>Bacillota</taxon>
        <taxon>Clostridia</taxon>
        <taxon>Lachnospirales</taxon>
        <taxon>Lachnospiraceae</taxon>
        <taxon>Butyribacter</taxon>
    </lineage>
</organism>
<reference evidence="2 3" key="1">
    <citation type="submission" date="2015-10" db="EMBL/GenBank/DDBJ databases">
        <title>Butyribacter intestini gen. nov., sp. nov., a butyric acid-producing bacterium of the family Lachnospiraceae isolated from the human faeces.</title>
        <authorList>
            <person name="Zou Y."/>
            <person name="Xue W."/>
            <person name="Luo G."/>
            <person name="Lv M."/>
        </authorList>
    </citation>
    <scope>NUCLEOTIDE SEQUENCE [LARGE SCALE GENOMIC DNA]</scope>
    <source>
        <strain evidence="2 3">TF01-11</strain>
    </source>
</reference>
<dbReference type="InterPro" id="IPR018631">
    <property type="entry name" value="AAA-ATPase-like_dom"/>
</dbReference>
<dbReference type="PANTHER" id="PTHR34825">
    <property type="entry name" value="CONSERVED PROTEIN, WITH A WEAK D-GALACTARATE DEHYDRATASE/ALTRONATE HYDROLASE DOMAIN"/>
    <property type="match status" value="1"/>
</dbReference>
<dbReference type="InterPro" id="IPR027417">
    <property type="entry name" value="P-loop_NTPase"/>
</dbReference>
<feature type="domain" description="AAA-ATPase-like" evidence="1">
    <location>
        <begin position="18"/>
        <end position="207"/>
    </location>
</feature>
<dbReference type="EMBL" id="LLKB01000005">
    <property type="protein sequence ID" value="KQC85164.1"/>
    <property type="molecule type" value="Genomic_DNA"/>
</dbReference>
<dbReference type="Pfam" id="PF09820">
    <property type="entry name" value="AAA-ATPase_like"/>
    <property type="match status" value="1"/>
</dbReference>
<dbReference type="SUPFAM" id="SSF52540">
    <property type="entry name" value="P-loop containing nucleoside triphosphate hydrolases"/>
    <property type="match status" value="1"/>
</dbReference>
<dbReference type="Proteomes" id="UP000050833">
    <property type="component" value="Unassembled WGS sequence"/>
</dbReference>
<dbReference type="InterPro" id="IPR012547">
    <property type="entry name" value="PDDEXK_9"/>
</dbReference>
<gene>
    <name evidence="2" type="ORF">APZ18_10725</name>
</gene>
<comment type="caution">
    <text evidence="2">The sequence shown here is derived from an EMBL/GenBank/DDBJ whole genome shotgun (WGS) entry which is preliminary data.</text>
</comment>
<keyword evidence="3" id="KW-1185">Reference proteome</keyword>
<protein>
    <submittedName>
        <fullName evidence="2">AAA family ATPase</fullName>
    </submittedName>
</protein>
<dbReference type="AlphaFoldDB" id="A0AAW3JSI8"/>
<sequence length="528" mass="61019">MGRFLNPDNAAFKRTLNSKIYIDKTELLDFTNQVINTNAAFICNSRPRRFGKSVTADMITAYYSKGCDSKKLFSDLKIGSLDGFEESLNKYDVIHFDVQWCLEPAGNPKNFVNYITENIVDELRENFPQIITEKISSLPDALSNINAKTGKQFIIIIDEWDVLIRDEAAEFEVQDEYINFLRGLFKGTEPMKYIGLAYITGILPIKKLKTQSALNNFDEYTMLDAGELAGYIGFTQDEVKTLCTEYGADFEKVKHWYDGYRLGDYHIYNPKAVVSVVTKRLFQSYWSQTGSYETIIPLISKNFDGLKNAIIEMLSGDMVKVDTGTFQNDAVNFSNRDDIITYLIHLGYLAYDEKCKCAYIPNEEVRQELLKATRQKKWKEFIEFEKQSDNLLDATLDMDNKKVSEIIEKIHMEYASVIKYNDENSLSSVLTIAYLSSMKYYFTPIRELPAGRGFADFVYLPKPEYTDFYPALVIELKWNKNVRTALEQIKQKQYPKSLLSYTGDILIVGIIYDKKDKVHKCEIERYEK</sequence>
<evidence type="ECO:0000313" key="2">
    <source>
        <dbReference type="EMBL" id="KQC85164.1"/>
    </source>
</evidence>
<evidence type="ECO:0000313" key="3">
    <source>
        <dbReference type="Proteomes" id="UP000050833"/>
    </source>
</evidence>
<dbReference type="PANTHER" id="PTHR34825:SF1">
    <property type="entry name" value="AAA-ATPASE-LIKE DOMAIN-CONTAINING PROTEIN"/>
    <property type="match status" value="1"/>
</dbReference>
<evidence type="ECO:0000259" key="1">
    <source>
        <dbReference type="Pfam" id="PF09820"/>
    </source>
</evidence>
<name>A0AAW3JSI8_9FIRM</name>
<dbReference type="RefSeq" id="WP_055944782.1">
    <property type="nucleotide sequence ID" value="NZ_JAQDCV010000005.1"/>
</dbReference>
<proteinExistence type="predicted"/>
<dbReference type="Pfam" id="PF08011">
    <property type="entry name" value="PDDEXK_9"/>
    <property type="match status" value="1"/>
</dbReference>